<evidence type="ECO:0000313" key="2">
    <source>
        <dbReference type="Proteomes" id="UP001172680"/>
    </source>
</evidence>
<reference evidence="1" key="1">
    <citation type="submission" date="2022-10" db="EMBL/GenBank/DDBJ databases">
        <title>Culturing micro-colonial fungi from biological soil crusts in the Mojave desert and describing Neophaeococcomyces mojavensis, and introducing the new genera and species Taxawa tesnikishii.</title>
        <authorList>
            <person name="Kurbessoian T."/>
            <person name="Stajich J.E."/>
        </authorList>
    </citation>
    <scope>NUCLEOTIDE SEQUENCE</scope>
    <source>
        <strain evidence="1">JES_115</strain>
    </source>
</reference>
<sequence length="418" mass="45368">MTNSDSGIEAKQPDCKQSAHGMGYTFTTIPPTNPLQNANPQTYPFATSPDIIRTHQKDAYFAGTLSTSLSSLLRSALGARFAHTHATDARTAAELLYLALTTGVGNRTLGEEYCDVVLVEGESGRLAGVGRRAGYIVGSVLVPYGLGRVLPAFRRRVRETLEARLRESPKQKGSQQRTARLRSLRRRLMAYLLANLDTLTSPAPIYAASLATFYFSGAYYHLSKRLLRLRYIFTRRVEPGDQRVGYEVLGVLLVLQLGVQAWLHLQEGIAAGVASGLSGQAEAGAGAGATNAEAVAGGTAVLDHGVEVSLNPSDYAANNALLFDSSAPTHHHPASELQRLTHTPVSPLPRYDLANPATMQWIGGKQARKCTLCLEPMRDPGVTTCGHVFCWGCIRDWVAERPECPLCRGWCLRSMSCR</sequence>
<keyword evidence="2" id="KW-1185">Reference proteome</keyword>
<gene>
    <name evidence="1" type="primary">PEX10_2</name>
    <name evidence="1" type="ORF">H2199_008869</name>
</gene>
<dbReference type="EMBL" id="JAPDRP010000031">
    <property type="protein sequence ID" value="KAJ9634586.1"/>
    <property type="molecule type" value="Genomic_DNA"/>
</dbReference>
<evidence type="ECO:0000313" key="1">
    <source>
        <dbReference type="EMBL" id="KAJ9634586.1"/>
    </source>
</evidence>
<comment type="caution">
    <text evidence="1">The sequence shown here is derived from an EMBL/GenBank/DDBJ whole genome shotgun (WGS) entry which is preliminary data.</text>
</comment>
<proteinExistence type="predicted"/>
<accession>A0ACC2YH90</accession>
<dbReference type="Proteomes" id="UP001172680">
    <property type="component" value="Unassembled WGS sequence"/>
</dbReference>
<name>A0ACC2YH90_9PEZI</name>
<organism evidence="1 2">
    <name type="scientific">Coniosporium tulheliwenetii</name>
    <dbReference type="NCBI Taxonomy" id="3383036"/>
    <lineage>
        <taxon>Eukaryota</taxon>
        <taxon>Fungi</taxon>
        <taxon>Dikarya</taxon>
        <taxon>Ascomycota</taxon>
        <taxon>Pezizomycotina</taxon>
        <taxon>Dothideomycetes</taxon>
        <taxon>Dothideomycetes incertae sedis</taxon>
        <taxon>Coniosporium</taxon>
    </lineage>
</organism>
<protein>
    <submittedName>
        <fullName evidence="1">Peroxisome biogenesis factor 10</fullName>
    </submittedName>
</protein>